<evidence type="ECO:0000259" key="2">
    <source>
        <dbReference type="Pfam" id="PF01408"/>
    </source>
</evidence>
<dbReference type="EMBL" id="VIGC01000010">
    <property type="protein sequence ID" value="TQE95975.1"/>
    <property type="molecule type" value="Genomic_DNA"/>
</dbReference>
<protein>
    <submittedName>
        <fullName evidence="4">Gfo/Idh/MocA family oxidoreductase</fullName>
    </submittedName>
</protein>
<evidence type="ECO:0000256" key="1">
    <source>
        <dbReference type="ARBA" id="ARBA00023002"/>
    </source>
</evidence>
<dbReference type="Gene3D" id="3.30.360.10">
    <property type="entry name" value="Dihydrodipicolinate Reductase, domain 2"/>
    <property type="match status" value="1"/>
</dbReference>
<dbReference type="InParanoid" id="A0A540VGT5"/>
<organism evidence="4 5">
    <name type="scientific">Litorilinea aerophila</name>
    <dbReference type="NCBI Taxonomy" id="1204385"/>
    <lineage>
        <taxon>Bacteria</taxon>
        <taxon>Bacillati</taxon>
        <taxon>Chloroflexota</taxon>
        <taxon>Caldilineae</taxon>
        <taxon>Caldilineales</taxon>
        <taxon>Caldilineaceae</taxon>
        <taxon>Litorilinea</taxon>
    </lineage>
</organism>
<gene>
    <name evidence="4" type="ORF">FKZ61_09535</name>
</gene>
<proteinExistence type="predicted"/>
<dbReference type="AlphaFoldDB" id="A0A540VGT5"/>
<evidence type="ECO:0000259" key="3">
    <source>
        <dbReference type="Pfam" id="PF22725"/>
    </source>
</evidence>
<keyword evidence="1" id="KW-0560">Oxidoreductase</keyword>
<evidence type="ECO:0000313" key="5">
    <source>
        <dbReference type="Proteomes" id="UP000317371"/>
    </source>
</evidence>
<dbReference type="PANTHER" id="PTHR43818:SF11">
    <property type="entry name" value="BCDNA.GH03377"/>
    <property type="match status" value="1"/>
</dbReference>
<dbReference type="RefSeq" id="WP_141609892.1">
    <property type="nucleotide sequence ID" value="NZ_VIGC02000010.1"/>
</dbReference>
<name>A0A540VGT5_9CHLR</name>
<accession>A0A540VGT5</accession>
<dbReference type="SUPFAM" id="SSF55347">
    <property type="entry name" value="Glyceraldehyde-3-phosphate dehydrogenase-like, C-terminal domain"/>
    <property type="match status" value="1"/>
</dbReference>
<feature type="domain" description="Gfo/Idh/MocA-like oxidoreductase N-terminal" evidence="2">
    <location>
        <begin position="7"/>
        <end position="124"/>
    </location>
</feature>
<keyword evidence="5" id="KW-1185">Reference proteome</keyword>
<dbReference type="PANTHER" id="PTHR43818">
    <property type="entry name" value="BCDNA.GH03377"/>
    <property type="match status" value="1"/>
</dbReference>
<evidence type="ECO:0000313" key="4">
    <source>
        <dbReference type="EMBL" id="TQE95975.1"/>
    </source>
</evidence>
<dbReference type="InterPro" id="IPR000683">
    <property type="entry name" value="Gfo/Idh/MocA-like_OxRdtase_N"/>
</dbReference>
<dbReference type="Proteomes" id="UP000317371">
    <property type="component" value="Unassembled WGS sequence"/>
</dbReference>
<dbReference type="GO" id="GO:0000166">
    <property type="term" value="F:nucleotide binding"/>
    <property type="evidence" value="ECO:0007669"/>
    <property type="project" value="InterPro"/>
</dbReference>
<dbReference type="Pfam" id="PF01408">
    <property type="entry name" value="GFO_IDH_MocA"/>
    <property type="match status" value="1"/>
</dbReference>
<dbReference type="Gene3D" id="3.40.50.720">
    <property type="entry name" value="NAD(P)-binding Rossmann-like Domain"/>
    <property type="match status" value="1"/>
</dbReference>
<dbReference type="InterPro" id="IPR050463">
    <property type="entry name" value="Gfo/Idh/MocA_oxidrdct_glycsds"/>
</dbReference>
<feature type="domain" description="GFO/IDH/MocA-like oxidoreductase" evidence="3">
    <location>
        <begin position="137"/>
        <end position="279"/>
    </location>
</feature>
<dbReference type="SUPFAM" id="SSF51735">
    <property type="entry name" value="NAD(P)-binding Rossmann-fold domains"/>
    <property type="match status" value="1"/>
</dbReference>
<sequence>MSQRVGMGVVGAGAIGIRGALMHLSQEDVQDRVRLAAICDPVPGRAEAAAQKYGVARWYLTYEELLADPDVDAVTLCTPIGLHYQQGLMAIDAGKHIHFNKTMTTRVDEATDLIQRAAAKGVHIIASPGMMLFPHNRRIRRLILEGKLGTLSWAIAGTTAGSGQYHLQEEFRTGQDVLTSVDPSWYFKKPGGGPQYDVTVYCLHNITGILGPARRVTALSGIAIPERHYQGRTIATEMDDNTILMLDFGNAMTAVIYATVAGSITVGFQPNIYGTEGSVVGTRFKPVAGEEQELKLPDEFPPHVSGVHREMREFHVFEDMMQLVDLIREGKPSIVTAEHARHVIDIIESGYRAAETGQTQELRTTFDPLPLADL</sequence>
<dbReference type="OrthoDB" id="9783105at2"/>
<dbReference type="InterPro" id="IPR055170">
    <property type="entry name" value="GFO_IDH_MocA-like_dom"/>
</dbReference>
<reference evidence="4 5" key="1">
    <citation type="submission" date="2019-06" db="EMBL/GenBank/DDBJ databases">
        <title>Genome sequence of Litorilinea aerophila BAA-2444.</title>
        <authorList>
            <person name="Maclea K.S."/>
            <person name="Maurais E.G."/>
            <person name="Iannazzi L.C."/>
        </authorList>
    </citation>
    <scope>NUCLEOTIDE SEQUENCE [LARGE SCALE GENOMIC DNA]</scope>
    <source>
        <strain evidence="4 5">ATCC BAA-2444</strain>
    </source>
</reference>
<dbReference type="InterPro" id="IPR036291">
    <property type="entry name" value="NAD(P)-bd_dom_sf"/>
</dbReference>
<dbReference type="GO" id="GO:0016491">
    <property type="term" value="F:oxidoreductase activity"/>
    <property type="evidence" value="ECO:0007669"/>
    <property type="project" value="UniProtKB-KW"/>
</dbReference>
<dbReference type="Pfam" id="PF22725">
    <property type="entry name" value="GFO_IDH_MocA_C3"/>
    <property type="match status" value="1"/>
</dbReference>
<comment type="caution">
    <text evidence="4">The sequence shown here is derived from an EMBL/GenBank/DDBJ whole genome shotgun (WGS) entry which is preliminary data.</text>
</comment>